<dbReference type="OrthoDB" id="9795289at2"/>
<dbReference type="GO" id="GO:0046961">
    <property type="term" value="F:proton-transporting ATPase activity, rotational mechanism"/>
    <property type="evidence" value="ECO:0007669"/>
    <property type="project" value="TreeGrafter"/>
</dbReference>
<evidence type="ECO:0000256" key="3">
    <source>
        <dbReference type="ARBA" id="ARBA00022475"/>
    </source>
</evidence>
<evidence type="ECO:0000256" key="4">
    <source>
        <dbReference type="ARBA" id="ARBA00022547"/>
    </source>
</evidence>
<dbReference type="Gene3D" id="1.20.5.620">
    <property type="entry name" value="F1F0 ATP synthase subunit B, membrane domain"/>
    <property type="match status" value="1"/>
</dbReference>
<evidence type="ECO:0000256" key="14">
    <source>
        <dbReference type="ARBA" id="ARBA00037847"/>
    </source>
</evidence>
<name>A0A0X8G8Z7_9FLAO</name>
<comment type="subunit">
    <text evidence="13">F-type ATPases have 2 components, F(1) - the catalytic core - and F(0) - the membrane proton channel. F(1) has five subunits: alpha(3), beta(3), gamma(1), delta(1), epsilon(1). F(0) has four main subunits: a(1), b(2) and c(10-14). The alpha and beta chains form an alternating ring which encloses part of the gamma chain. F(1) is attached to F(0) by a central stalk formed by the gamma and epsilon chains, while a peripheral stalk is formed by the delta and b chains.</text>
</comment>
<evidence type="ECO:0000256" key="9">
    <source>
        <dbReference type="ARBA" id="ARBA00023136"/>
    </source>
</evidence>
<dbReference type="PATRIC" id="fig|1622118.3.peg.1698"/>
<dbReference type="KEGG" id="lut:Lupro_08215"/>
<dbReference type="GO" id="GO:0012505">
    <property type="term" value="C:endomembrane system"/>
    <property type="evidence" value="ECO:0007669"/>
    <property type="project" value="UniProtKB-SubCell"/>
</dbReference>
<keyword evidence="8 15" id="KW-0406">Ion transport</keyword>
<comment type="subcellular location">
    <subcellularLocation>
        <location evidence="15">Cell membrane</location>
        <topology evidence="15">Single-pass membrane protein</topology>
    </subcellularLocation>
    <subcellularLocation>
        <location evidence="14">Endomembrane system</location>
        <topology evidence="14">Single-pass membrane protein</topology>
    </subcellularLocation>
</comment>
<keyword evidence="2 15" id="KW-0813">Transport</keyword>
<dbReference type="STRING" id="1622118.Lupro_08215"/>
<organism evidence="18 19">
    <name type="scientific">Lutibacter profundi</name>
    <dbReference type="NCBI Taxonomy" id="1622118"/>
    <lineage>
        <taxon>Bacteria</taxon>
        <taxon>Pseudomonadati</taxon>
        <taxon>Bacteroidota</taxon>
        <taxon>Flavobacteriia</taxon>
        <taxon>Flavobacteriales</taxon>
        <taxon>Flavobacteriaceae</taxon>
        <taxon>Lutibacter</taxon>
    </lineage>
</organism>
<dbReference type="RefSeq" id="WP_068211540.1">
    <property type="nucleotide sequence ID" value="NZ_CP013355.1"/>
</dbReference>
<dbReference type="NCBIfam" id="NF011041">
    <property type="entry name" value="PRK14471.1"/>
    <property type="match status" value="1"/>
</dbReference>
<reference evidence="19" key="1">
    <citation type="submission" date="2015-12" db="EMBL/GenBank/DDBJ databases">
        <title>Complete genome sequence of Lutibacter profundus strain LP1.</title>
        <authorList>
            <person name="Wissuwa J."/>
            <person name="Le Moine Bauer S."/>
            <person name="Stokke R."/>
            <person name="Dahle H."/>
            <person name="Steen I.H."/>
        </authorList>
    </citation>
    <scope>NUCLEOTIDE SEQUENCE [LARGE SCALE GENOMIC DNA]</scope>
    <source>
        <strain evidence="19">LP1</strain>
    </source>
</reference>
<keyword evidence="17" id="KW-0175">Coiled coil</keyword>
<dbReference type="InterPro" id="IPR005864">
    <property type="entry name" value="ATP_synth_F0_bsu_bac"/>
</dbReference>
<keyword evidence="6 15" id="KW-0375">Hydrogen ion transport</keyword>
<dbReference type="PANTHER" id="PTHR33445">
    <property type="entry name" value="ATP SYNTHASE SUBUNIT B', CHLOROPLASTIC"/>
    <property type="match status" value="1"/>
</dbReference>
<comment type="similarity">
    <text evidence="1 15 16">Belongs to the ATPase B chain family.</text>
</comment>
<dbReference type="InterPro" id="IPR050059">
    <property type="entry name" value="ATP_synthase_B_chain"/>
</dbReference>
<comment type="function">
    <text evidence="11 15">F(1)F(0) ATP synthase produces ATP from ADP in the presence of a proton or sodium gradient. F-type ATPases consist of two structural domains, F(1) containing the extramembraneous catalytic core and F(0) containing the membrane proton channel, linked together by a central stalk and a peripheral stalk. During catalysis, ATP synthesis in the catalytic domain of F(1) is coupled via a rotary mechanism of the central stalk subunits to proton translocation.</text>
</comment>
<reference evidence="18 19" key="2">
    <citation type="journal article" date="2016" name="Int. J. Syst. Evol. Microbiol.">
        <title>Lutibacter profundi sp. nov., isolated from a deep-sea hydrothermal system on the Arctic Mid-Ocean Ridge and emended description of the genus Lutibacter.</title>
        <authorList>
            <person name="Le Moine Bauer S."/>
            <person name="Roalkvam I."/>
            <person name="Steen I.H."/>
            <person name="Dahle H."/>
        </authorList>
    </citation>
    <scope>NUCLEOTIDE SEQUENCE [LARGE SCALE GENOMIC DNA]</scope>
    <source>
        <strain evidence="18 19">LP1</strain>
    </source>
</reference>
<dbReference type="GO" id="GO:0005886">
    <property type="term" value="C:plasma membrane"/>
    <property type="evidence" value="ECO:0007669"/>
    <property type="project" value="UniProtKB-SubCell"/>
</dbReference>
<evidence type="ECO:0000256" key="1">
    <source>
        <dbReference type="ARBA" id="ARBA00005513"/>
    </source>
</evidence>
<dbReference type="SUPFAM" id="SSF81573">
    <property type="entry name" value="F1F0 ATP synthase subunit B, membrane domain"/>
    <property type="match status" value="1"/>
</dbReference>
<proteinExistence type="inferred from homology"/>
<protein>
    <recommendedName>
        <fullName evidence="15">ATP synthase subunit b</fullName>
    </recommendedName>
    <alternativeName>
        <fullName evidence="15">ATP synthase F(0) sector subunit b</fullName>
    </alternativeName>
    <alternativeName>
        <fullName evidence="15">ATPase subunit I</fullName>
    </alternativeName>
    <alternativeName>
        <fullName evidence="15">F-type ATPase subunit b</fullName>
        <shortName evidence="15">F-ATPase subunit b</shortName>
    </alternativeName>
</protein>
<evidence type="ECO:0000256" key="10">
    <source>
        <dbReference type="ARBA" id="ARBA00023310"/>
    </source>
</evidence>
<evidence type="ECO:0000256" key="13">
    <source>
        <dbReference type="ARBA" id="ARBA00026054"/>
    </source>
</evidence>
<evidence type="ECO:0000256" key="16">
    <source>
        <dbReference type="RuleBase" id="RU003848"/>
    </source>
</evidence>
<dbReference type="NCBIfam" id="TIGR01144">
    <property type="entry name" value="ATP_synt_b"/>
    <property type="match status" value="1"/>
</dbReference>
<evidence type="ECO:0000256" key="5">
    <source>
        <dbReference type="ARBA" id="ARBA00022692"/>
    </source>
</evidence>
<dbReference type="InterPro" id="IPR002146">
    <property type="entry name" value="ATP_synth_b/b'su_bac/chlpt"/>
</dbReference>
<evidence type="ECO:0000313" key="19">
    <source>
        <dbReference type="Proteomes" id="UP000059672"/>
    </source>
</evidence>
<dbReference type="AlphaFoldDB" id="A0A0X8G8Z7"/>
<feature type="coiled-coil region" evidence="17">
    <location>
        <begin position="36"/>
        <end position="91"/>
    </location>
</feature>
<evidence type="ECO:0000256" key="17">
    <source>
        <dbReference type="SAM" id="Coils"/>
    </source>
</evidence>
<dbReference type="Pfam" id="PF00430">
    <property type="entry name" value="ATP-synt_B"/>
    <property type="match status" value="1"/>
</dbReference>
<keyword evidence="9 15" id="KW-0472">Membrane</keyword>
<keyword evidence="10 15" id="KW-0066">ATP synthesis</keyword>
<sequence length="166" mass="18969">MDKLINDFSYGLFFWQSLLFIVLLLLLKKFAWKPILNAINEREEGIKNALEEAENARKEMQNLTADNERILKEARIERDTLLKEAREMKENIISEAKGAAQIQATKVIEQAQATIQAEKQAAITDLKNQVAELSLGIAEKVVREELSDKNKQIKLVEDMLKEVTIS</sequence>
<accession>A0A0X8G8Z7</accession>
<keyword evidence="3 15" id="KW-1003">Cell membrane</keyword>
<evidence type="ECO:0000256" key="6">
    <source>
        <dbReference type="ARBA" id="ARBA00022781"/>
    </source>
</evidence>
<dbReference type="InterPro" id="IPR028987">
    <property type="entry name" value="ATP_synth_B-like_membr_sf"/>
</dbReference>
<evidence type="ECO:0000256" key="11">
    <source>
        <dbReference type="ARBA" id="ARBA00025198"/>
    </source>
</evidence>
<feature type="transmembrane region" description="Helical" evidence="15">
    <location>
        <begin position="12"/>
        <end position="32"/>
    </location>
</feature>
<dbReference type="CDD" id="cd06503">
    <property type="entry name" value="ATP-synt_Fo_b"/>
    <property type="match status" value="1"/>
</dbReference>
<comment type="function">
    <text evidence="12">Component of the F(0) channel, it forms part of the peripheral stalk, linking F(1) to F(0). The b'-subunit is a diverged and duplicated form of b found in plants and photosynthetic bacteria.</text>
</comment>
<comment type="subunit">
    <text evidence="15">F-type ATPases have 2 components, F(1) - the catalytic core - and F(0) - the membrane proton channel. F(1) has five subunits: alpha(3), beta(3), gamma(1), delta(1), epsilon(1). F(0) has three main subunits: a(1), b(2) and c(10-14). The alpha and beta chains form an alternating ring which encloses part of the gamma chain. F(1) is attached to F(0) by a central stalk formed by the gamma and epsilon chains, while a peripheral stalk is formed by the delta and b chains.</text>
</comment>
<evidence type="ECO:0000256" key="7">
    <source>
        <dbReference type="ARBA" id="ARBA00022989"/>
    </source>
</evidence>
<keyword evidence="4 15" id="KW-0138">CF(0)</keyword>
<evidence type="ECO:0000313" key="18">
    <source>
        <dbReference type="EMBL" id="AMC12228.1"/>
    </source>
</evidence>
<evidence type="ECO:0000256" key="2">
    <source>
        <dbReference type="ARBA" id="ARBA00022448"/>
    </source>
</evidence>
<evidence type="ECO:0000256" key="8">
    <source>
        <dbReference type="ARBA" id="ARBA00023065"/>
    </source>
</evidence>
<dbReference type="PANTHER" id="PTHR33445:SF1">
    <property type="entry name" value="ATP SYNTHASE SUBUNIT B"/>
    <property type="match status" value="1"/>
</dbReference>
<dbReference type="HAMAP" id="MF_01398">
    <property type="entry name" value="ATP_synth_b_bprime"/>
    <property type="match status" value="1"/>
</dbReference>
<keyword evidence="5 15" id="KW-0812">Transmembrane</keyword>
<evidence type="ECO:0000256" key="15">
    <source>
        <dbReference type="HAMAP-Rule" id="MF_01398"/>
    </source>
</evidence>
<dbReference type="GO" id="GO:0045259">
    <property type="term" value="C:proton-transporting ATP synthase complex"/>
    <property type="evidence" value="ECO:0007669"/>
    <property type="project" value="UniProtKB-KW"/>
</dbReference>
<evidence type="ECO:0000256" key="12">
    <source>
        <dbReference type="ARBA" id="ARBA00025614"/>
    </source>
</evidence>
<dbReference type="Proteomes" id="UP000059672">
    <property type="component" value="Chromosome"/>
</dbReference>
<keyword evidence="19" id="KW-1185">Reference proteome</keyword>
<dbReference type="EMBL" id="CP013355">
    <property type="protein sequence ID" value="AMC12228.1"/>
    <property type="molecule type" value="Genomic_DNA"/>
</dbReference>
<gene>
    <name evidence="15" type="primary">atpF</name>
    <name evidence="18" type="ORF">Lupro_08215</name>
</gene>
<keyword evidence="7 15" id="KW-1133">Transmembrane helix</keyword>
<dbReference type="GO" id="GO:0046933">
    <property type="term" value="F:proton-transporting ATP synthase activity, rotational mechanism"/>
    <property type="evidence" value="ECO:0007669"/>
    <property type="project" value="UniProtKB-UniRule"/>
</dbReference>